<feature type="transmembrane region" description="Helical" evidence="7">
    <location>
        <begin position="7"/>
        <end position="29"/>
    </location>
</feature>
<dbReference type="Proteomes" id="UP000741013">
    <property type="component" value="Unassembled WGS sequence"/>
</dbReference>
<dbReference type="Pfam" id="PF00528">
    <property type="entry name" value="BPD_transp_1"/>
    <property type="match status" value="1"/>
</dbReference>
<reference evidence="9 10" key="1">
    <citation type="submission" date="2021-03" db="EMBL/GenBank/DDBJ databases">
        <title>Sequencing the genomes of 1000 actinobacteria strains.</title>
        <authorList>
            <person name="Klenk H.-P."/>
        </authorList>
    </citation>
    <scope>NUCLEOTIDE SEQUENCE [LARGE SCALE GENOMIC DNA]</scope>
    <source>
        <strain evidence="9 10">DSM 45510</strain>
    </source>
</reference>
<keyword evidence="2 7" id="KW-0813">Transport</keyword>
<evidence type="ECO:0000256" key="1">
    <source>
        <dbReference type="ARBA" id="ARBA00004651"/>
    </source>
</evidence>
<dbReference type="InterPro" id="IPR000515">
    <property type="entry name" value="MetI-like"/>
</dbReference>
<gene>
    <name evidence="9" type="ORF">JOM49_006104</name>
</gene>
<dbReference type="EMBL" id="JAGGMS010000001">
    <property type="protein sequence ID" value="MBP2184578.1"/>
    <property type="molecule type" value="Genomic_DNA"/>
</dbReference>
<comment type="similarity">
    <text evidence="7">Belongs to the binding-protein-dependent transport system permease family.</text>
</comment>
<evidence type="ECO:0000256" key="5">
    <source>
        <dbReference type="ARBA" id="ARBA00022989"/>
    </source>
</evidence>
<dbReference type="PROSITE" id="PS50928">
    <property type="entry name" value="ABC_TM1"/>
    <property type="match status" value="1"/>
</dbReference>
<feature type="transmembrane region" description="Helical" evidence="7">
    <location>
        <begin position="180"/>
        <end position="205"/>
    </location>
</feature>
<protein>
    <submittedName>
        <fullName evidence="9">Multiple sugar transport system permease protein</fullName>
    </submittedName>
</protein>
<dbReference type="SUPFAM" id="SSF161098">
    <property type="entry name" value="MetI-like"/>
    <property type="match status" value="1"/>
</dbReference>
<dbReference type="Gene3D" id="1.10.3720.10">
    <property type="entry name" value="MetI-like"/>
    <property type="match status" value="1"/>
</dbReference>
<evidence type="ECO:0000256" key="4">
    <source>
        <dbReference type="ARBA" id="ARBA00022692"/>
    </source>
</evidence>
<comment type="caution">
    <text evidence="9">The sequence shown here is derived from an EMBL/GenBank/DDBJ whole genome shotgun (WGS) entry which is preliminary data.</text>
</comment>
<organism evidence="9 10">
    <name type="scientific">Amycolatopsis magusensis</name>
    <dbReference type="NCBI Taxonomy" id="882444"/>
    <lineage>
        <taxon>Bacteria</taxon>
        <taxon>Bacillati</taxon>
        <taxon>Actinomycetota</taxon>
        <taxon>Actinomycetes</taxon>
        <taxon>Pseudonocardiales</taxon>
        <taxon>Pseudonocardiaceae</taxon>
        <taxon>Amycolatopsis</taxon>
    </lineage>
</organism>
<keyword evidence="9" id="KW-0762">Sugar transport</keyword>
<evidence type="ECO:0000256" key="2">
    <source>
        <dbReference type="ARBA" id="ARBA00022448"/>
    </source>
</evidence>
<proteinExistence type="inferred from homology"/>
<dbReference type="PANTHER" id="PTHR43744">
    <property type="entry name" value="ABC TRANSPORTER PERMEASE PROTEIN MG189-RELATED-RELATED"/>
    <property type="match status" value="1"/>
</dbReference>
<keyword evidence="5 7" id="KW-1133">Transmembrane helix</keyword>
<keyword evidence="4 7" id="KW-0812">Transmembrane</keyword>
<feature type="transmembrane region" description="Helical" evidence="7">
    <location>
        <begin position="68"/>
        <end position="92"/>
    </location>
</feature>
<evidence type="ECO:0000313" key="10">
    <source>
        <dbReference type="Proteomes" id="UP000741013"/>
    </source>
</evidence>
<dbReference type="InterPro" id="IPR035906">
    <property type="entry name" value="MetI-like_sf"/>
</dbReference>
<dbReference type="PANTHER" id="PTHR43744:SF3">
    <property type="entry name" value="LACTOSE TRANSPORT SYSTEM PERMEASE PROTEIN LACG"/>
    <property type="match status" value="1"/>
</dbReference>
<evidence type="ECO:0000256" key="7">
    <source>
        <dbReference type="RuleBase" id="RU363032"/>
    </source>
</evidence>
<name>A0ABS4PYS9_9PSEU</name>
<dbReference type="CDD" id="cd06261">
    <property type="entry name" value="TM_PBP2"/>
    <property type="match status" value="1"/>
</dbReference>
<dbReference type="RefSeq" id="WP_209667579.1">
    <property type="nucleotide sequence ID" value="NZ_JAGGMS010000001.1"/>
</dbReference>
<accession>A0ABS4PYS9</accession>
<feature type="transmembrane region" description="Helical" evidence="7">
    <location>
        <begin position="104"/>
        <end position="126"/>
    </location>
</feature>
<keyword evidence="10" id="KW-1185">Reference proteome</keyword>
<sequence>MIRRKRVFSYTSLVLISLVMLVPLVVIFLGSLKEDAEFRGSGPFTPPENWFNLSNYATALVDGGMVGAFANTLIILVTSVTGTVLIGSMAAYAIDRFSFRLRRAVLAAFLLATLVPSVTTQVATFQVVNQLGLFDTRAAAIALFMGTDIVSIYIFVQFMRSIPRELDEAAALDGASRLGIYWRIILPMLKPAIATVVIIKGIAIYNEFYIPFLYMPSRDLGVISTSLFRFKGPFSAQWEVISAGVIIVVLPTLLVFLLLQRWIYQGFASGATK</sequence>
<feature type="domain" description="ABC transmembrane type-1" evidence="8">
    <location>
        <begin position="69"/>
        <end position="259"/>
    </location>
</feature>
<keyword evidence="6 7" id="KW-0472">Membrane</keyword>
<evidence type="ECO:0000313" key="9">
    <source>
        <dbReference type="EMBL" id="MBP2184578.1"/>
    </source>
</evidence>
<feature type="transmembrane region" description="Helical" evidence="7">
    <location>
        <begin position="240"/>
        <end position="259"/>
    </location>
</feature>
<keyword evidence="3" id="KW-1003">Cell membrane</keyword>
<evidence type="ECO:0000259" key="8">
    <source>
        <dbReference type="PROSITE" id="PS50928"/>
    </source>
</evidence>
<evidence type="ECO:0000256" key="6">
    <source>
        <dbReference type="ARBA" id="ARBA00023136"/>
    </source>
</evidence>
<feature type="transmembrane region" description="Helical" evidence="7">
    <location>
        <begin position="138"/>
        <end position="159"/>
    </location>
</feature>
<evidence type="ECO:0000256" key="3">
    <source>
        <dbReference type="ARBA" id="ARBA00022475"/>
    </source>
</evidence>
<comment type="subcellular location">
    <subcellularLocation>
        <location evidence="1 7">Cell membrane</location>
        <topology evidence="1 7">Multi-pass membrane protein</topology>
    </subcellularLocation>
</comment>